<protein>
    <recommendedName>
        <fullName evidence="1">Peptidase C45 hydrolase domain-containing protein</fullName>
    </recommendedName>
</protein>
<organism evidence="2 3">
    <name type="scientific">Monascus purpureus</name>
    <name type="common">Red mold</name>
    <name type="synonym">Monascus anka</name>
    <dbReference type="NCBI Taxonomy" id="5098"/>
    <lineage>
        <taxon>Eukaryota</taxon>
        <taxon>Fungi</taxon>
        <taxon>Dikarya</taxon>
        <taxon>Ascomycota</taxon>
        <taxon>Pezizomycotina</taxon>
        <taxon>Eurotiomycetes</taxon>
        <taxon>Eurotiomycetidae</taxon>
        <taxon>Eurotiales</taxon>
        <taxon>Aspergillaceae</taxon>
        <taxon>Monascus</taxon>
    </lineage>
</organism>
<dbReference type="InterPro" id="IPR047801">
    <property type="entry name" value="Peptidase_C45"/>
</dbReference>
<comment type="caution">
    <text evidence="2">The sequence shown here is derived from an EMBL/GenBank/DDBJ whole genome shotgun (WGS) entry which is preliminary data.</text>
</comment>
<evidence type="ECO:0000313" key="2">
    <source>
        <dbReference type="EMBL" id="TQB75213.1"/>
    </source>
</evidence>
<reference evidence="2 3" key="1">
    <citation type="submission" date="2019-06" db="EMBL/GenBank/DDBJ databases">
        <title>Wine fermentation using esterase from Monascus purpureus.</title>
        <authorList>
            <person name="Geng C."/>
            <person name="Zhang Y."/>
        </authorList>
    </citation>
    <scope>NUCLEOTIDE SEQUENCE [LARGE SCALE GENOMIC DNA]</scope>
    <source>
        <strain evidence="2">HQ1</strain>
    </source>
</reference>
<dbReference type="Proteomes" id="UP000319663">
    <property type="component" value="Unassembled WGS sequence"/>
</dbReference>
<proteinExistence type="predicted"/>
<dbReference type="PANTHER" id="PTHR34180">
    <property type="entry name" value="PEPTIDASE C45"/>
    <property type="match status" value="1"/>
</dbReference>
<dbReference type="Gene3D" id="3.60.60.10">
    <property type="entry name" value="Penicillin V Acylase, Chain A"/>
    <property type="match status" value="1"/>
</dbReference>
<dbReference type="InterPro" id="IPR005079">
    <property type="entry name" value="Peptidase_C45_hydrolase"/>
</dbReference>
<evidence type="ECO:0000313" key="3">
    <source>
        <dbReference type="Proteomes" id="UP000319663"/>
    </source>
</evidence>
<dbReference type="NCBIfam" id="NF040521">
    <property type="entry name" value="C45_proenzyme"/>
    <property type="match status" value="1"/>
</dbReference>
<dbReference type="Pfam" id="PF03417">
    <property type="entry name" value="AAT"/>
    <property type="match status" value="1"/>
</dbReference>
<accession>A0A507R191</accession>
<dbReference type="PANTHER" id="PTHR34180:SF1">
    <property type="entry name" value="BETA-ALANYL-DOPAMINE_CARCININE HYDROLASE"/>
    <property type="match status" value="1"/>
</dbReference>
<gene>
    <name evidence="2" type="ORF">MPDQ_003466</name>
</gene>
<name>A0A507R191_MONPU</name>
<dbReference type="InterPro" id="IPR047794">
    <property type="entry name" value="C45_proenzyme-like"/>
</dbReference>
<dbReference type="STRING" id="5098.A0A507R191"/>
<dbReference type="AlphaFoldDB" id="A0A507R191"/>
<evidence type="ECO:0000259" key="1">
    <source>
        <dbReference type="Pfam" id="PF03417"/>
    </source>
</evidence>
<dbReference type="EMBL" id="VIFY01000022">
    <property type="protein sequence ID" value="TQB75213.1"/>
    <property type="molecule type" value="Genomic_DNA"/>
</dbReference>
<keyword evidence="3" id="KW-1185">Reference proteome</keyword>
<sequence length="363" mass="39655">MSSIGPRKLALKGTPREIGLEHGRSLQAQIKSQIAIYTDMFAYTSKLNWEGVRTAAEDFRSTIEKLTPSIYEEIVGIAEGAGLDVLDIVALNSRSETALGLFSDGCTSFSWKNDDDGHGRVLAQNWDWVGTIKENLAMISIEQEGKPKIYMVTEAGIVGKIGFNTAGVGTCLNAIRAKPVINSKLPIHVALRLFLDSTSVASAINTLSSLGGVASSQHVLAADPTTSLGLELSPLGDVHLKENESGIITHTNHFIENRYVNEPPWLSGSPIRLERIKQLSHELVVQGEKFTPALLRQKIFSDTYNAPQSICCLGDPSRDEAVRSKTLFNIIMNLDPKDLWAEVVWGQPGIGEEGTTVFKMPWL</sequence>
<dbReference type="Gene3D" id="1.10.10.2120">
    <property type="match status" value="1"/>
</dbReference>
<feature type="domain" description="Peptidase C45 hydrolase" evidence="1">
    <location>
        <begin position="118"/>
        <end position="348"/>
    </location>
</feature>